<organism evidence="2">
    <name type="scientific">Heterosigma akashiwo</name>
    <name type="common">Chromophytic alga</name>
    <name type="synonym">Heterosigma carterae</name>
    <dbReference type="NCBI Taxonomy" id="2829"/>
    <lineage>
        <taxon>Eukaryota</taxon>
        <taxon>Sar</taxon>
        <taxon>Stramenopiles</taxon>
        <taxon>Ochrophyta</taxon>
        <taxon>Raphidophyceae</taxon>
        <taxon>Chattonellales</taxon>
        <taxon>Chattonellaceae</taxon>
        <taxon>Heterosigma</taxon>
    </lineage>
</organism>
<protein>
    <submittedName>
        <fullName evidence="2">Uncharacterized protein</fullName>
    </submittedName>
</protein>
<reference evidence="2" key="1">
    <citation type="submission" date="2021-01" db="EMBL/GenBank/DDBJ databases">
        <authorList>
            <person name="Corre E."/>
            <person name="Pelletier E."/>
            <person name="Niang G."/>
            <person name="Scheremetjew M."/>
            <person name="Finn R."/>
            <person name="Kale V."/>
            <person name="Holt S."/>
            <person name="Cochrane G."/>
            <person name="Meng A."/>
            <person name="Brown T."/>
            <person name="Cohen L."/>
        </authorList>
    </citation>
    <scope>NUCLEOTIDE SEQUENCE</scope>
    <source>
        <strain evidence="2">CCMP3107</strain>
    </source>
</reference>
<dbReference type="PROSITE" id="PS51257">
    <property type="entry name" value="PROKAR_LIPOPROTEIN"/>
    <property type="match status" value="1"/>
</dbReference>
<keyword evidence="1" id="KW-0732">Signal</keyword>
<dbReference type="AlphaFoldDB" id="A0A6T5NW58"/>
<feature type="chain" id="PRO_5030159666" evidence="1">
    <location>
        <begin position="26"/>
        <end position="217"/>
    </location>
</feature>
<gene>
    <name evidence="2" type="ORF">HAKA00212_LOCUS1927</name>
</gene>
<dbReference type="EMBL" id="HBIU01005094">
    <property type="protein sequence ID" value="CAE0623262.1"/>
    <property type="molecule type" value="Transcribed_RNA"/>
</dbReference>
<accession>A0A6T5NW58</accession>
<evidence type="ECO:0000256" key="1">
    <source>
        <dbReference type="SAM" id="SignalP"/>
    </source>
</evidence>
<sequence>MKMAGVFKHLFVAAVWLSLAQSCLGFVSGGNKVKVSKLTSSLSMVGDQSLAQGRKEFLQQASLFTAGLLALDSRQVLADSTGKYSTKATARKRYLPRISKGLATFKALNDAIQKGDFGPIAAFVGEPSEDLISAMSLFASSTKKSELPDAASKARMKEAEDLGKTLKKLRDLKDLKGKKAEAAAGLYAASEALVASFLEKLDLPPLAEAGGEWYTPQ</sequence>
<evidence type="ECO:0000313" key="2">
    <source>
        <dbReference type="EMBL" id="CAE0623262.1"/>
    </source>
</evidence>
<name>A0A6T5NW58_HETAK</name>
<proteinExistence type="predicted"/>
<feature type="signal peptide" evidence="1">
    <location>
        <begin position="1"/>
        <end position="25"/>
    </location>
</feature>